<comment type="caution">
    <text evidence="1">The sequence shown here is derived from an EMBL/GenBank/DDBJ whole genome shotgun (WGS) entry which is preliminary data.</text>
</comment>
<dbReference type="AlphaFoldDB" id="A0A2A5WCJ8"/>
<protein>
    <recommendedName>
        <fullName evidence="3">Cyclase</fullName>
    </recommendedName>
</protein>
<sequence>MRNLKLLGLTLVLVLMPFVINFNSQYIVLAQQDLPFVSQDQFEDWKQNINNWGRWGADDEIGTLNLITPAKRTEAASLVLSGVTVSLARNTDNVESVDNPCPVDWEMVNATPSGASDRIAFRCIHGLGTTHIDGFGHRFFDGKMWNGVDMADTVTMEGGALVNSVLTMKDGIVTRGVLYDIPRLKGVDYLQPGYRVTVADLEAWEALAGVKVGSGDAMLFRWGRWARREAEGSFDTWEAAAGLDNNVIPWLRERDISILGWETPGYTPRPAGDLPTLALHDFALTMLGIHLIDRSDLDALAAMAAVQNRWEFMLTIAPLPIPNGTGSPVNPIAIF</sequence>
<dbReference type="SUPFAM" id="SSF102198">
    <property type="entry name" value="Putative cyclase"/>
    <property type="match status" value="1"/>
</dbReference>
<name>A0A2A5WCJ8_9GAMM</name>
<proteinExistence type="predicted"/>
<dbReference type="Gene3D" id="3.50.30.50">
    <property type="entry name" value="Putative cyclase"/>
    <property type="match status" value="1"/>
</dbReference>
<dbReference type="InterPro" id="IPR037175">
    <property type="entry name" value="KFase_sf"/>
</dbReference>
<dbReference type="Proteomes" id="UP000219329">
    <property type="component" value="Unassembled WGS sequence"/>
</dbReference>
<gene>
    <name evidence="1" type="ORF">CNF02_06315</name>
</gene>
<accession>A0A2A5WCJ8</accession>
<dbReference type="PANTHER" id="PTHR34861:SF10">
    <property type="entry name" value="CYCLASE"/>
    <property type="match status" value="1"/>
</dbReference>
<dbReference type="PANTHER" id="PTHR34861">
    <property type="match status" value="1"/>
</dbReference>
<dbReference type="GO" id="GO:0019441">
    <property type="term" value="P:L-tryptophan catabolic process to kynurenine"/>
    <property type="evidence" value="ECO:0007669"/>
    <property type="project" value="InterPro"/>
</dbReference>
<dbReference type="GO" id="GO:0004061">
    <property type="term" value="F:arylformamidase activity"/>
    <property type="evidence" value="ECO:0007669"/>
    <property type="project" value="InterPro"/>
</dbReference>
<dbReference type="InterPro" id="IPR007325">
    <property type="entry name" value="KFase/CYL"/>
</dbReference>
<evidence type="ECO:0008006" key="3">
    <source>
        <dbReference type="Google" id="ProtNLM"/>
    </source>
</evidence>
<evidence type="ECO:0000313" key="1">
    <source>
        <dbReference type="EMBL" id="PDH33967.1"/>
    </source>
</evidence>
<dbReference type="Pfam" id="PF04199">
    <property type="entry name" value="Cyclase"/>
    <property type="match status" value="1"/>
</dbReference>
<dbReference type="EMBL" id="NTJZ01000005">
    <property type="protein sequence ID" value="PDH33967.1"/>
    <property type="molecule type" value="Genomic_DNA"/>
</dbReference>
<organism evidence="1 2">
    <name type="scientific">OM182 bacterium MED-G28</name>
    <dbReference type="NCBI Taxonomy" id="1986256"/>
    <lineage>
        <taxon>Bacteria</taxon>
        <taxon>Pseudomonadati</taxon>
        <taxon>Pseudomonadota</taxon>
        <taxon>Gammaproteobacteria</taxon>
        <taxon>OMG group</taxon>
        <taxon>OM182 clade</taxon>
    </lineage>
</organism>
<reference evidence="1 2" key="1">
    <citation type="submission" date="2017-08" db="EMBL/GenBank/DDBJ databases">
        <title>Fine stratification of microbial communities through a metagenomic profile of the photic zone.</title>
        <authorList>
            <person name="Haro-Moreno J.M."/>
            <person name="Lopez-Perez M."/>
            <person name="De La Torre J."/>
            <person name="Picazo A."/>
            <person name="Camacho A."/>
            <person name="Rodriguez-Valera F."/>
        </authorList>
    </citation>
    <scope>NUCLEOTIDE SEQUENCE [LARGE SCALE GENOMIC DNA]</scope>
    <source>
        <strain evidence="1">MED-G28</strain>
    </source>
</reference>
<evidence type="ECO:0000313" key="2">
    <source>
        <dbReference type="Proteomes" id="UP000219329"/>
    </source>
</evidence>